<dbReference type="AlphaFoldDB" id="A0A7E4V0F8"/>
<keyword evidence="2" id="KW-1185">Reference proteome</keyword>
<sequence>MVKGCFNQVNVKRMGLGVVLQLLVMVVYFASMISFSNRRHRDSKLQMKLDSLPTSQMAVSPMKASPDQLHAFLHSMKPINKSNLSAIGVVLRLLVMPSPSAGATIFSNRQSERLLAPLIADCRDGCMITDETSHLADSSYYTNPLDRVPSVSRGMRKIRQKLNTANSTIKSPEGQSLTFKKLIPPVFVAWYR</sequence>
<organism evidence="2 3">
    <name type="scientific">Panagrellus redivivus</name>
    <name type="common">Microworm</name>
    <dbReference type="NCBI Taxonomy" id="6233"/>
    <lineage>
        <taxon>Eukaryota</taxon>
        <taxon>Metazoa</taxon>
        <taxon>Ecdysozoa</taxon>
        <taxon>Nematoda</taxon>
        <taxon>Chromadorea</taxon>
        <taxon>Rhabditida</taxon>
        <taxon>Tylenchina</taxon>
        <taxon>Panagrolaimomorpha</taxon>
        <taxon>Panagrolaimoidea</taxon>
        <taxon>Panagrolaimidae</taxon>
        <taxon>Panagrellus</taxon>
    </lineage>
</organism>
<evidence type="ECO:0000256" key="1">
    <source>
        <dbReference type="SAM" id="Phobius"/>
    </source>
</evidence>
<dbReference type="WBParaSite" id="Pan_g15090.t1">
    <property type="protein sequence ID" value="Pan_g15090.t1"/>
    <property type="gene ID" value="Pan_g15090"/>
</dbReference>
<name>A0A7E4V0F8_PANRE</name>
<evidence type="ECO:0000313" key="2">
    <source>
        <dbReference type="Proteomes" id="UP000492821"/>
    </source>
</evidence>
<feature type="transmembrane region" description="Helical" evidence="1">
    <location>
        <begin position="16"/>
        <end position="35"/>
    </location>
</feature>
<keyword evidence="1" id="KW-0812">Transmembrane</keyword>
<reference evidence="2" key="1">
    <citation type="journal article" date="2013" name="Genetics">
        <title>The draft genome and transcriptome of Panagrellus redivivus are shaped by the harsh demands of a free-living lifestyle.</title>
        <authorList>
            <person name="Srinivasan J."/>
            <person name="Dillman A.R."/>
            <person name="Macchietto M.G."/>
            <person name="Heikkinen L."/>
            <person name="Lakso M."/>
            <person name="Fracchia K.M."/>
            <person name="Antoshechkin I."/>
            <person name="Mortazavi A."/>
            <person name="Wong G."/>
            <person name="Sternberg P.W."/>
        </authorList>
    </citation>
    <scope>NUCLEOTIDE SEQUENCE [LARGE SCALE GENOMIC DNA]</scope>
    <source>
        <strain evidence="2">MT8872</strain>
    </source>
</reference>
<proteinExistence type="predicted"/>
<dbReference type="Proteomes" id="UP000492821">
    <property type="component" value="Unassembled WGS sequence"/>
</dbReference>
<keyword evidence="1" id="KW-0472">Membrane</keyword>
<evidence type="ECO:0000313" key="3">
    <source>
        <dbReference type="WBParaSite" id="Pan_g15090.t1"/>
    </source>
</evidence>
<protein>
    <submittedName>
        <fullName evidence="3">CALCITONIN domain-containing protein</fullName>
    </submittedName>
</protein>
<keyword evidence="1" id="KW-1133">Transmembrane helix</keyword>
<reference evidence="3" key="2">
    <citation type="submission" date="2020-10" db="UniProtKB">
        <authorList>
            <consortium name="WormBaseParasite"/>
        </authorList>
    </citation>
    <scope>IDENTIFICATION</scope>
</reference>
<accession>A0A7E4V0F8</accession>